<keyword evidence="1" id="KW-1133">Transmembrane helix</keyword>
<evidence type="ECO:0000313" key="2">
    <source>
        <dbReference type="EMBL" id="GAA5441113.1"/>
    </source>
</evidence>
<proteinExistence type="predicted"/>
<keyword evidence="1" id="KW-0812">Transmembrane</keyword>
<protein>
    <submittedName>
        <fullName evidence="2">Uncharacterized protein</fullName>
    </submittedName>
</protein>
<accession>A0ABP9UFW1</accession>
<feature type="transmembrane region" description="Helical" evidence="1">
    <location>
        <begin position="34"/>
        <end position="51"/>
    </location>
</feature>
<comment type="caution">
    <text evidence="2">The sequence shown here is derived from an EMBL/GenBank/DDBJ whole genome shotgun (WGS) entry which is preliminary data.</text>
</comment>
<feature type="transmembrane region" description="Helical" evidence="1">
    <location>
        <begin position="6"/>
        <end position="27"/>
    </location>
</feature>
<organism evidence="2 3">
    <name type="scientific">Deinococcus caeni</name>
    <dbReference type="NCBI Taxonomy" id="569127"/>
    <lineage>
        <taxon>Bacteria</taxon>
        <taxon>Thermotogati</taxon>
        <taxon>Deinococcota</taxon>
        <taxon>Deinococci</taxon>
        <taxon>Deinococcales</taxon>
        <taxon>Deinococcaceae</taxon>
        <taxon>Deinococcus</taxon>
    </lineage>
</organism>
<evidence type="ECO:0000256" key="1">
    <source>
        <dbReference type="SAM" id="Phobius"/>
    </source>
</evidence>
<dbReference type="EMBL" id="BAABQU010000037">
    <property type="protein sequence ID" value="GAA5441113.1"/>
    <property type="molecule type" value="Genomic_DNA"/>
</dbReference>
<dbReference type="Proteomes" id="UP001423409">
    <property type="component" value="Unassembled WGS sequence"/>
</dbReference>
<evidence type="ECO:0000313" key="3">
    <source>
        <dbReference type="Proteomes" id="UP001423409"/>
    </source>
</evidence>
<sequence>MHQEMLNTLLLPLMFSMAGGTYVYLCVPDRRAQGLLTLTLFQLVGAVGYVTQPTLELLTLLSLHASVVLVMLVRHLQAPVPVTPGGGERSQNR</sequence>
<name>A0ABP9UFW1_9DEIO</name>
<keyword evidence="3" id="KW-1185">Reference proteome</keyword>
<keyword evidence="1" id="KW-0472">Membrane</keyword>
<gene>
    <name evidence="2" type="ORF">Dcae01_02647</name>
</gene>
<reference evidence="2 3" key="1">
    <citation type="submission" date="2024-02" db="EMBL/GenBank/DDBJ databases">
        <title>Deinococcus caeni NBRC 101312.</title>
        <authorList>
            <person name="Ichikawa N."/>
            <person name="Katano-Makiyama Y."/>
            <person name="Hidaka K."/>
        </authorList>
    </citation>
    <scope>NUCLEOTIDE SEQUENCE [LARGE SCALE GENOMIC DNA]</scope>
    <source>
        <strain evidence="2 3">NBRC 101312</strain>
    </source>
</reference>